<feature type="compositionally biased region" description="Basic and acidic residues" evidence="2">
    <location>
        <begin position="313"/>
        <end position="323"/>
    </location>
</feature>
<feature type="region of interest" description="Disordered" evidence="2">
    <location>
        <begin position="257"/>
        <end position="329"/>
    </location>
</feature>
<evidence type="ECO:0000256" key="2">
    <source>
        <dbReference type="SAM" id="MobiDB-lite"/>
    </source>
</evidence>
<dbReference type="PANTHER" id="PTHR21683">
    <property type="entry name" value="COILED-COIL DOMAIN-CONTAINING PROTEIN 42 LIKE-2-LIKE-RELATED"/>
    <property type="match status" value="1"/>
</dbReference>
<dbReference type="RefSeq" id="XP_031421726.1">
    <property type="nucleotide sequence ID" value="XM_031565866.1"/>
</dbReference>
<keyword evidence="4" id="KW-1185">Reference proteome</keyword>
<organism evidence="4 5">
    <name type="scientific">Clupea harengus</name>
    <name type="common">Atlantic herring</name>
    <dbReference type="NCBI Taxonomy" id="7950"/>
    <lineage>
        <taxon>Eukaryota</taxon>
        <taxon>Metazoa</taxon>
        <taxon>Chordata</taxon>
        <taxon>Craniata</taxon>
        <taxon>Vertebrata</taxon>
        <taxon>Euteleostomi</taxon>
        <taxon>Actinopterygii</taxon>
        <taxon>Neopterygii</taxon>
        <taxon>Teleostei</taxon>
        <taxon>Clupei</taxon>
        <taxon>Clupeiformes</taxon>
        <taxon>Clupeoidei</taxon>
        <taxon>Clupeidae</taxon>
        <taxon>Clupea</taxon>
    </lineage>
</organism>
<evidence type="ECO:0000313" key="4">
    <source>
        <dbReference type="Proteomes" id="UP000515152"/>
    </source>
</evidence>
<evidence type="ECO:0000313" key="5">
    <source>
        <dbReference type="RefSeq" id="XP_031421726.1"/>
    </source>
</evidence>
<evidence type="ECO:0000256" key="1">
    <source>
        <dbReference type="ARBA" id="ARBA00023054"/>
    </source>
</evidence>
<proteinExistence type="predicted"/>
<dbReference type="Proteomes" id="UP000515152">
    <property type="component" value="Chromosome 4"/>
</dbReference>
<feature type="compositionally biased region" description="Basic and acidic residues" evidence="2">
    <location>
        <begin position="257"/>
        <end position="273"/>
    </location>
</feature>
<keyword evidence="1" id="KW-0175">Coiled coil</keyword>
<dbReference type="InterPro" id="IPR051147">
    <property type="entry name" value="CFAP_domain-containing"/>
</dbReference>
<feature type="domain" description="DUF4200" evidence="3">
    <location>
        <begin position="133"/>
        <end position="250"/>
    </location>
</feature>
<dbReference type="AlphaFoldDB" id="A0A6P8FDA2"/>
<sequence>MQAVANPSDNADKEQERTSIRSIKAKPPKSGGAGNTYISLRNPFKLPKEDIFLLRNQQHKKKRQEREHQKGLKVHQKCTYLGKIQETRAEFRQELEKWEKEADTKTANTSLRNNPSWKKAAVRDRNDESMVAYITKKKEMFMLEYSLAVKQELMTNLAEVAKVEENRLQRAAQFLEEDAAMFDEFLKENDKSSVQAIKIAEKETKAKLEKIADIKRITGTIVTVKSDISKFEDILKDYTNFNEFLLKLSPPEWQEKQQWRREMAQKIRAREKQQQTAAKAVQGTAPTTQSRRRESSQKELPPVTDPRSLRKVSTKENKMKEPPVPEIEGNLSEYEDPQIFFTDPQQLLDLLTELEKQNLNLIQNSQDTEESLEEFRITMCNTRKKMEQETEQLSQQVDIISCAIERERVRAAELELKARLFSFGEFKADTQDRMLEGLGLKVKEVYQLSVGETEANLTTLQMLTIIEGRMEELVESLELVPRDRLLVVDRVREKERRIKQREEKVFLQKKQQEERLRKALERAQTDIKRPLVRKLVPRSQPPMQADLDAVVDEGTNVELENHQYFFT</sequence>
<protein>
    <submittedName>
        <fullName evidence="5">Cilia- and flagella-associated protein 100-like isoform X1</fullName>
    </submittedName>
</protein>
<accession>A0A6P8FDA2</accession>
<evidence type="ECO:0000259" key="3">
    <source>
        <dbReference type="Pfam" id="PF13863"/>
    </source>
</evidence>
<dbReference type="InterPro" id="IPR025252">
    <property type="entry name" value="DUF4200"/>
</dbReference>
<dbReference type="KEGG" id="char:105889746"/>
<dbReference type="PANTHER" id="PTHR21683:SF3">
    <property type="entry name" value="CILIA AND FLAGELLA ASSOCIATED PROTEIN 100"/>
    <property type="match status" value="1"/>
</dbReference>
<dbReference type="OrthoDB" id="10264063at2759"/>
<name>A0A6P8FDA2_CLUHA</name>
<dbReference type="GeneID" id="105889746"/>
<gene>
    <name evidence="5" type="primary">LOC105889746</name>
</gene>
<reference evidence="5" key="1">
    <citation type="submission" date="2025-08" db="UniProtKB">
        <authorList>
            <consortium name="RefSeq"/>
        </authorList>
    </citation>
    <scope>IDENTIFICATION</scope>
</reference>
<dbReference type="Pfam" id="PF13863">
    <property type="entry name" value="DUF4200"/>
    <property type="match status" value="1"/>
</dbReference>
<feature type="region of interest" description="Disordered" evidence="2">
    <location>
        <begin position="99"/>
        <end position="118"/>
    </location>
</feature>
<feature type="region of interest" description="Disordered" evidence="2">
    <location>
        <begin position="1"/>
        <end position="40"/>
    </location>
</feature>
<feature type="compositionally biased region" description="Basic and acidic residues" evidence="2">
    <location>
        <begin position="10"/>
        <end position="19"/>
    </location>
</feature>
<feature type="compositionally biased region" description="Polar residues" evidence="2">
    <location>
        <begin position="105"/>
        <end position="116"/>
    </location>
</feature>
<dbReference type="GO" id="GO:0005856">
    <property type="term" value="C:cytoskeleton"/>
    <property type="evidence" value="ECO:0007669"/>
    <property type="project" value="UniProtKB-ARBA"/>
</dbReference>